<keyword evidence="12" id="KW-1185">Reference proteome</keyword>
<feature type="compositionally biased region" description="Basic and acidic residues" evidence="7">
    <location>
        <begin position="333"/>
        <end position="346"/>
    </location>
</feature>
<reference evidence="8" key="1">
    <citation type="submission" date="2021-02" db="EMBL/GenBank/DDBJ databases">
        <authorList>
            <person name="Nowell W R."/>
        </authorList>
    </citation>
    <scope>NUCLEOTIDE SEQUENCE</scope>
</reference>
<dbReference type="Proteomes" id="UP000663829">
    <property type="component" value="Unassembled WGS sequence"/>
</dbReference>
<dbReference type="SUPFAM" id="SSF140102">
    <property type="entry name" value="ISY1 domain-like"/>
    <property type="match status" value="1"/>
</dbReference>
<dbReference type="Proteomes" id="UP000681722">
    <property type="component" value="Unassembled WGS sequence"/>
</dbReference>
<dbReference type="OrthoDB" id="637682at2759"/>
<feature type="compositionally biased region" description="Polar residues" evidence="7">
    <location>
        <begin position="406"/>
        <end position="417"/>
    </location>
</feature>
<evidence type="ECO:0000256" key="4">
    <source>
        <dbReference type="ARBA" id="ARBA00022946"/>
    </source>
</evidence>
<dbReference type="InterPro" id="IPR029012">
    <property type="entry name" value="Helix_hairpin_bin_sf"/>
</dbReference>
<comment type="subcellular location">
    <subcellularLocation>
        <location evidence="1">Nucleus</location>
    </subcellularLocation>
</comment>
<comment type="similarity">
    <text evidence="2">Belongs to the ISY1 family.</text>
</comment>
<feature type="compositionally biased region" description="Basic and acidic residues" evidence="7">
    <location>
        <begin position="425"/>
        <end position="435"/>
    </location>
</feature>
<evidence type="ECO:0000256" key="5">
    <source>
        <dbReference type="ARBA" id="ARBA00023242"/>
    </source>
</evidence>
<dbReference type="Pfam" id="PF06246">
    <property type="entry name" value="Isy1"/>
    <property type="match status" value="1"/>
</dbReference>
<evidence type="ECO:0000313" key="12">
    <source>
        <dbReference type="Proteomes" id="UP000663829"/>
    </source>
</evidence>
<evidence type="ECO:0000256" key="3">
    <source>
        <dbReference type="ARBA" id="ARBA00007692"/>
    </source>
</evidence>
<evidence type="ECO:0000313" key="10">
    <source>
        <dbReference type="EMBL" id="CAF3515355.1"/>
    </source>
</evidence>
<sequence>MARNSEKAMTALARWRQLQLKEQGKLRVDRRPHLASDETNVRRAEKWRYQVVREIAKKVAQIQNAGLGEYKIRDLNDEINKLLREKSHWEDRVKELGGEDFKKTAPKMLDNEGKEVPGNRGYKYFGAAKDLPGVRELFEQEPVPPPKKNRSELMRNVDADYYGYMDDDDGVLIPQEERCEKEAVRKKVDEWKARKEAILRGELQADIEKEDEMDNFIVPEMNSDDEDYVAHQTRPGVADVVSKDHIFIAHVPVPSQKEIERALLERKKQELLAKYNKTMFRRISPLFGIRFISHLKIPRTCSLHSSAHTDIGYFENVVKTLLDKRTQPISKDTTTDDNHGNKEQRKYYNKKQNKSYDQQKTPQYFPTKQKSIPSLSSKFTSNNKMYANKRDDQNKQQYGKEWANDNYVTNKSRTSTYNKKKRINQKNDNDNDDIDRIQTSKFNAKEINRQFHVKEEKSDRFENKKNDLTSTEVETKVSLNTTISTSVNRSKELDIVFSNKQDEEEYKESIPLEVLVQPNLRHLYTDEQKLHELIEQYIREMRPVLRPFTFDLAYLINESETLKRFVEMGVDVYRWNKPHAKTKYVLTLDFERDCLKHIIFLHDMGIQDNVLAQFLSYNPWIFNENIDDLKTRINYLESKQFKPNMIQHIISKEPYWLNLSTKMVDSKLCWFQKKFYLSADEIRTIVCKTPKLITLSLQDISNTHFNMKELLNFSEQHLKELLVKYPKLYQYDFKLIELNFDFLFNEMNMKHERLLEYPPVLKQSFQCLRSRCLYLKSIKRDQFDPSKPNFVSLKALCLDTHELFCTQVTKTSVKEYLEFCKTI</sequence>
<evidence type="ECO:0000256" key="6">
    <source>
        <dbReference type="SAM" id="Coils"/>
    </source>
</evidence>
<dbReference type="AlphaFoldDB" id="A0A813NFD1"/>
<dbReference type="EMBL" id="CAJOBA010000230">
    <property type="protein sequence ID" value="CAF3515436.1"/>
    <property type="molecule type" value="Genomic_DNA"/>
</dbReference>
<feature type="compositionally biased region" description="Polar residues" evidence="7">
    <location>
        <begin position="355"/>
        <end position="385"/>
    </location>
</feature>
<keyword evidence="4" id="KW-0809">Transit peptide</keyword>
<dbReference type="GO" id="GO:0005634">
    <property type="term" value="C:nucleus"/>
    <property type="evidence" value="ECO:0007669"/>
    <property type="project" value="UniProtKB-SubCell"/>
</dbReference>
<dbReference type="Pfam" id="PF02536">
    <property type="entry name" value="mTERF"/>
    <property type="match status" value="1"/>
</dbReference>
<dbReference type="Gene3D" id="1.25.70.10">
    <property type="entry name" value="Transcription termination factor 3, mitochondrial"/>
    <property type="match status" value="1"/>
</dbReference>
<protein>
    <submittedName>
        <fullName evidence="8">Uncharacterized protein</fullName>
    </submittedName>
</protein>
<dbReference type="EMBL" id="CAJNOQ010000004">
    <property type="protein sequence ID" value="CAF0737351.1"/>
    <property type="molecule type" value="Genomic_DNA"/>
</dbReference>
<accession>A0A813NFD1</accession>
<evidence type="ECO:0000256" key="7">
    <source>
        <dbReference type="SAM" id="MobiDB-lite"/>
    </source>
</evidence>
<dbReference type="PANTHER" id="PTHR13021">
    <property type="entry name" value="PRE-MRNA-SPLICING FACTOR ISY1"/>
    <property type="match status" value="1"/>
</dbReference>
<dbReference type="Gene3D" id="1.10.287.660">
    <property type="entry name" value="Helix hairpin bin"/>
    <property type="match status" value="1"/>
</dbReference>
<name>A0A813NFD1_9BILA</name>
<evidence type="ECO:0000313" key="11">
    <source>
        <dbReference type="EMBL" id="CAF3515436.1"/>
    </source>
</evidence>
<evidence type="ECO:0000313" key="9">
    <source>
        <dbReference type="EMBL" id="CAF0738380.1"/>
    </source>
</evidence>
<evidence type="ECO:0000256" key="1">
    <source>
        <dbReference type="ARBA" id="ARBA00004123"/>
    </source>
</evidence>
<feature type="coiled-coil region" evidence="6">
    <location>
        <begin position="72"/>
        <end position="99"/>
    </location>
</feature>
<comment type="caution">
    <text evidence="8">The sequence shown here is derived from an EMBL/GenBank/DDBJ whole genome shotgun (WGS) entry which is preliminary data.</text>
</comment>
<dbReference type="SMART" id="SM00733">
    <property type="entry name" value="Mterf"/>
    <property type="match status" value="4"/>
</dbReference>
<dbReference type="GO" id="GO:0000350">
    <property type="term" value="P:generation of catalytic spliceosome for second transesterification step"/>
    <property type="evidence" value="ECO:0007669"/>
    <property type="project" value="InterPro"/>
</dbReference>
<keyword evidence="5" id="KW-0539">Nucleus</keyword>
<dbReference type="EMBL" id="CAJNOK010000230">
    <property type="protein sequence ID" value="CAF0738380.1"/>
    <property type="molecule type" value="Genomic_DNA"/>
</dbReference>
<dbReference type="Proteomes" id="UP000677228">
    <property type="component" value="Unassembled WGS sequence"/>
</dbReference>
<dbReference type="InterPro" id="IPR003690">
    <property type="entry name" value="MTERF"/>
</dbReference>
<dbReference type="GO" id="GO:0003676">
    <property type="term" value="F:nucleic acid binding"/>
    <property type="evidence" value="ECO:0007669"/>
    <property type="project" value="InterPro"/>
</dbReference>
<evidence type="ECO:0000313" key="8">
    <source>
        <dbReference type="EMBL" id="CAF0737351.1"/>
    </source>
</evidence>
<evidence type="ECO:0000256" key="2">
    <source>
        <dbReference type="ARBA" id="ARBA00007002"/>
    </source>
</evidence>
<dbReference type="Proteomes" id="UP000682733">
    <property type="component" value="Unassembled WGS sequence"/>
</dbReference>
<keyword evidence="6" id="KW-0175">Coiled coil</keyword>
<dbReference type="InterPro" id="IPR037200">
    <property type="entry name" value="Isy1_sf"/>
</dbReference>
<dbReference type="InterPro" id="IPR009360">
    <property type="entry name" value="Isy1"/>
</dbReference>
<proteinExistence type="inferred from homology"/>
<dbReference type="FunFam" id="1.10.287.660:FF:000001">
    <property type="entry name" value="pre-mRNA-splicing factor ISY1 homolog"/>
    <property type="match status" value="1"/>
</dbReference>
<dbReference type="EMBL" id="CAJOBC010000004">
    <property type="protein sequence ID" value="CAF3515355.1"/>
    <property type="molecule type" value="Genomic_DNA"/>
</dbReference>
<gene>
    <name evidence="8" type="ORF">GPM918_LOCUS58</name>
    <name evidence="9" type="ORF">OVA965_LOCUS1283</name>
    <name evidence="10" type="ORF">SRO942_LOCUS59</name>
    <name evidence="11" type="ORF">TMI583_LOCUS1284</name>
</gene>
<feature type="region of interest" description="Disordered" evidence="7">
    <location>
        <begin position="329"/>
        <end position="435"/>
    </location>
</feature>
<organism evidence="8 12">
    <name type="scientific">Didymodactylos carnosus</name>
    <dbReference type="NCBI Taxonomy" id="1234261"/>
    <lineage>
        <taxon>Eukaryota</taxon>
        <taxon>Metazoa</taxon>
        <taxon>Spiralia</taxon>
        <taxon>Gnathifera</taxon>
        <taxon>Rotifera</taxon>
        <taxon>Eurotatoria</taxon>
        <taxon>Bdelloidea</taxon>
        <taxon>Philodinida</taxon>
        <taxon>Philodinidae</taxon>
        <taxon>Didymodactylos</taxon>
    </lineage>
</organism>
<comment type="similarity">
    <text evidence="3">Belongs to the mTERF family.</text>
</comment>
<dbReference type="InterPro" id="IPR038538">
    <property type="entry name" value="MTERF_sf"/>
</dbReference>